<proteinExistence type="predicted"/>
<dbReference type="EMBL" id="BQNB010016597">
    <property type="protein sequence ID" value="GJT53548.1"/>
    <property type="molecule type" value="Genomic_DNA"/>
</dbReference>
<name>A0ABQ5ERF7_9ASTR</name>
<evidence type="ECO:0000313" key="2">
    <source>
        <dbReference type="Proteomes" id="UP001151760"/>
    </source>
</evidence>
<keyword evidence="2" id="KW-1185">Reference proteome</keyword>
<dbReference type="PANTHER" id="PTHR33067">
    <property type="entry name" value="RNA-DIRECTED DNA POLYMERASE-RELATED"/>
    <property type="match status" value="1"/>
</dbReference>
<sequence>MIREFTILYVHQYREAAESCWYLEDFNYYLLLVSLDLSRLVATLNRLERSIELGSTSDYPTWEVIQRGNGHVSVSTDINDVIKVLPPKTAEEILARERERKAWTTLLMALLEDHLAKFHKITNAKEMWEAIKSRFGGNDESKKMQKYILKQQFEGFSVSNLEGLHKGYDRTKPGVDSLSFDDMYNNLRVFEPVVKGSTTSSSSTQNVAFVSKNTSSTNEVSTAYGAFSSSVIVKEPQERCNIKAFQDNISRKERTFMDHQVKKVEGHGDWDAPEYTDTAGSKEKKINLALDENLISNEFAVKLCLDYEVKKGNKVVKKELIVALRGELYFFKFIINPKEDDIEPEVILGRSFIRLVKGIVDFGNGMITLDGEELPPFVCKMGKSSRKKKRAIENLNLFYPDIGPSSSTGRHLTQEEAAEEALALRISQRFALLEEVRPVLETMAYNDKYKKVLDEIWKDKVELDGMIAEEEEKAIIKVIGEALKKEDNPGALIFPIRFEGKINENAFADTGSDINTMPYRIYEKLGREKIKKVNRGITIINHTQAEPMGILTNDLCQVGVTTIIAKFLILDIPIDQDAPIVVGQGILYTIGGIVNTPERPFLTFDGICHQTFCATRSDVLRTAQSDNDDEEEYEIKRNKFGAPIVWKKAISFLGLLPVPLQHVDWKPNYKGCYTNEEEAKGQWRTEIRLTDPYGNIYVQTMGGNDDEAGSQDPTALDNTKPWKRMGSDGEINEMLRIKLREAGSNEEIFTSMAWIRAFNINEPIYSELCHEFYSTYEFDEVCADDELQTKKIIKFRLGGRAQSLTLLEFSYRLGLYHAEELDEEGFDVYFQGGLRSDEHFNAQEYWLSISREENLSLSRSQASTIRSPVLRVIHKMIMYGLCQRTTRKARVLSNEDLYERMGSIEIRRGAIERMAYRQSYHWDRYARVFEQMAGVYSVPLQGAYNPPEYAQP</sequence>
<protein>
    <submittedName>
        <fullName evidence="1">Ribonuclease H-like domain-containing protein</fullName>
    </submittedName>
</protein>
<dbReference type="Pfam" id="PF14223">
    <property type="entry name" value="Retrotran_gag_2"/>
    <property type="match status" value="1"/>
</dbReference>
<comment type="caution">
    <text evidence="1">The sequence shown here is derived from an EMBL/GenBank/DDBJ whole genome shotgun (WGS) entry which is preliminary data.</text>
</comment>
<dbReference type="InterPro" id="IPR021109">
    <property type="entry name" value="Peptidase_aspartic_dom_sf"/>
</dbReference>
<evidence type="ECO:0000313" key="1">
    <source>
        <dbReference type="EMBL" id="GJT53548.1"/>
    </source>
</evidence>
<reference evidence="1" key="2">
    <citation type="submission" date="2022-01" db="EMBL/GenBank/DDBJ databases">
        <authorList>
            <person name="Yamashiro T."/>
            <person name="Shiraishi A."/>
            <person name="Satake H."/>
            <person name="Nakayama K."/>
        </authorList>
    </citation>
    <scope>NUCLEOTIDE SEQUENCE</scope>
</reference>
<dbReference type="Gene3D" id="2.40.70.10">
    <property type="entry name" value="Acid Proteases"/>
    <property type="match status" value="1"/>
</dbReference>
<accession>A0ABQ5ERF7</accession>
<gene>
    <name evidence="1" type="ORF">Tco_0988602</name>
</gene>
<organism evidence="1 2">
    <name type="scientific">Tanacetum coccineum</name>
    <dbReference type="NCBI Taxonomy" id="301880"/>
    <lineage>
        <taxon>Eukaryota</taxon>
        <taxon>Viridiplantae</taxon>
        <taxon>Streptophyta</taxon>
        <taxon>Embryophyta</taxon>
        <taxon>Tracheophyta</taxon>
        <taxon>Spermatophyta</taxon>
        <taxon>Magnoliopsida</taxon>
        <taxon>eudicotyledons</taxon>
        <taxon>Gunneridae</taxon>
        <taxon>Pentapetalae</taxon>
        <taxon>asterids</taxon>
        <taxon>campanulids</taxon>
        <taxon>Asterales</taxon>
        <taxon>Asteraceae</taxon>
        <taxon>Asteroideae</taxon>
        <taxon>Anthemideae</taxon>
        <taxon>Anthemidinae</taxon>
        <taxon>Tanacetum</taxon>
    </lineage>
</organism>
<reference evidence="1" key="1">
    <citation type="journal article" date="2022" name="Int. J. Mol. Sci.">
        <title>Draft Genome of Tanacetum Coccineum: Genomic Comparison of Closely Related Tanacetum-Family Plants.</title>
        <authorList>
            <person name="Yamashiro T."/>
            <person name="Shiraishi A."/>
            <person name="Nakayama K."/>
            <person name="Satake H."/>
        </authorList>
    </citation>
    <scope>NUCLEOTIDE SEQUENCE</scope>
</reference>
<dbReference type="PANTHER" id="PTHR33067:SF9">
    <property type="entry name" value="RNA-DIRECTED DNA POLYMERASE"/>
    <property type="match status" value="1"/>
</dbReference>
<dbReference type="Proteomes" id="UP001151760">
    <property type="component" value="Unassembled WGS sequence"/>
</dbReference>